<dbReference type="PANTHER" id="PTHR47027:SF30">
    <property type="entry name" value="THAP-TYPE DOMAIN-CONTAINING PROTEIN"/>
    <property type="match status" value="1"/>
</dbReference>
<keyword evidence="3" id="KW-1185">Reference proteome</keyword>
<gene>
    <name evidence="2" type="ORF">HICCMSTLAB_LOCUS5726</name>
</gene>
<organism evidence="2 3">
    <name type="scientific">Cotesia congregata</name>
    <name type="common">Parasitoid wasp</name>
    <name type="synonym">Apanteles congregatus</name>
    <dbReference type="NCBI Taxonomy" id="51543"/>
    <lineage>
        <taxon>Eukaryota</taxon>
        <taxon>Metazoa</taxon>
        <taxon>Ecdysozoa</taxon>
        <taxon>Arthropoda</taxon>
        <taxon>Hexapoda</taxon>
        <taxon>Insecta</taxon>
        <taxon>Pterygota</taxon>
        <taxon>Neoptera</taxon>
        <taxon>Endopterygota</taxon>
        <taxon>Hymenoptera</taxon>
        <taxon>Apocrita</taxon>
        <taxon>Ichneumonoidea</taxon>
        <taxon>Braconidae</taxon>
        <taxon>Microgastrinae</taxon>
        <taxon>Cotesia</taxon>
    </lineage>
</organism>
<evidence type="ECO:0000313" key="2">
    <source>
        <dbReference type="EMBL" id="CAG5090720.1"/>
    </source>
</evidence>
<comment type="caution">
    <text evidence="2">The sequence shown here is derived from an EMBL/GenBank/DDBJ whole genome shotgun (WGS) entry which is preliminary data.</text>
</comment>
<sequence>MDHLNHRGIALVEDNKIVPEAQSGFRPNRGCLDNLFVLTTVLNCRLRQKKSCVISLRAFDSVNHKLLWQKLFEVGRSTKIVRLLRNIYNSATLKLRINRLLSKDFKINEGVLQEELLSPLLFIIFIADLEPFMRNNECEGVNIDGYTDVLLLLYADDLVIMASSEADLQKKTNSSRYIVHGTICKLT</sequence>
<dbReference type="EMBL" id="CAJNRD030001119">
    <property type="protein sequence ID" value="CAG5090720.1"/>
    <property type="molecule type" value="Genomic_DNA"/>
</dbReference>
<dbReference type="InterPro" id="IPR000477">
    <property type="entry name" value="RT_dom"/>
</dbReference>
<evidence type="ECO:0000259" key="1">
    <source>
        <dbReference type="PROSITE" id="PS50878"/>
    </source>
</evidence>
<name>A0A8J2HB97_COTCN</name>
<dbReference type="PANTHER" id="PTHR47027">
    <property type="entry name" value="REVERSE TRANSCRIPTASE DOMAIN-CONTAINING PROTEIN"/>
    <property type="match status" value="1"/>
</dbReference>
<dbReference type="Pfam" id="PF00078">
    <property type="entry name" value="RVT_1"/>
    <property type="match status" value="1"/>
</dbReference>
<feature type="domain" description="Reverse transcriptase" evidence="1">
    <location>
        <begin position="1"/>
        <end position="187"/>
    </location>
</feature>
<dbReference type="AlphaFoldDB" id="A0A8J2HB97"/>
<proteinExistence type="predicted"/>
<accession>A0A8J2HB97</accession>
<reference evidence="2" key="1">
    <citation type="submission" date="2021-04" db="EMBL/GenBank/DDBJ databases">
        <authorList>
            <person name="Chebbi M.A.C M."/>
        </authorList>
    </citation>
    <scope>NUCLEOTIDE SEQUENCE</scope>
</reference>
<dbReference type="PROSITE" id="PS50878">
    <property type="entry name" value="RT_POL"/>
    <property type="match status" value="1"/>
</dbReference>
<dbReference type="InterPro" id="IPR043502">
    <property type="entry name" value="DNA/RNA_pol_sf"/>
</dbReference>
<protein>
    <submittedName>
        <fullName evidence="2">Similar to pol: Retrovirus-related Pol polyprotein from type-2 retrotransposable element R2DM (Drosophila melanogaster)</fullName>
    </submittedName>
</protein>
<dbReference type="OrthoDB" id="7696066at2759"/>
<dbReference type="Proteomes" id="UP000786811">
    <property type="component" value="Unassembled WGS sequence"/>
</dbReference>
<dbReference type="SUPFAM" id="SSF56672">
    <property type="entry name" value="DNA/RNA polymerases"/>
    <property type="match status" value="1"/>
</dbReference>
<evidence type="ECO:0000313" key="3">
    <source>
        <dbReference type="Proteomes" id="UP000786811"/>
    </source>
</evidence>
<dbReference type="GO" id="GO:0071897">
    <property type="term" value="P:DNA biosynthetic process"/>
    <property type="evidence" value="ECO:0007669"/>
    <property type="project" value="UniProtKB-ARBA"/>
</dbReference>